<keyword evidence="3" id="KW-1185">Reference proteome</keyword>
<evidence type="ECO:0000313" key="3">
    <source>
        <dbReference type="Proteomes" id="UP000724874"/>
    </source>
</evidence>
<reference evidence="2" key="1">
    <citation type="submission" date="2020-11" db="EMBL/GenBank/DDBJ databases">
        <authorList>
            <consortium name="DOE Joint Genome Institute"/>
            <person name="Ahrendt S."/>
            <person name="Riley R."/>
            <person name="Andreopoulos W."/>
            <person name="LaButti K."/>
            <person name="Pangilinan J."/>
            <person name="Ruiz-duenas F.J."/>
            <person name="Barrasa J.M."/>
            <person name="Sanchez-Garcia M."/>
            <person name="Camarero S."/>
            <person name="Miyauchi S."/>
            <person name="Serrano A."/>
            <person name="Linde D."/>
            <person name="Babiker R."/>
            <person name="Drula E."/>
            <person name="Ayuso-Fernandez I."/>
            <person name="Pacheco R."/>
            <person name="Padilla G."/>
            <person name="Ferreira P."/>
            <person name="Barriuso J."/>
            <person name="Kellner H."/>
            <person name="Castanera R."/>
            <person name="Alfaro M."/>
            <person name="Ramirez L."/>
            <person name="Pisabarro A.G."/>
            <person name="Kuo A."/>
            <person name="Tritt A."/>
            <person name="Lipzen A."/>
            <person name="He G."/>
            <person name="Yan M."/>
            <person name="Ng V."/>
            <person name="Cullen D."/>
            <person name="Martin F."/>
            <person name="Rosso M.-N."/>
            <person name="Henrissat B."/>
            <person name="Hibbett D."/>
            <person name="Martinez A.T."/>
            <person name="Grigoriev I.V."/>
        </authorList>
    </citation>
    <scope>NUCLEOTIDE SEQUENCE</scope>
    <source>
        <strain evidence="2">AH 44721</strain>
    </source>
</reference>
<feature type="region of interest" description="Disordered" evidence="1">
    <location>
        <begin position="42"/>
        <end position="69"/>
    </location>
</feature>
<sequence length="162" mass="18102">MQSTPSSTLNVSELKKLEKGIKHEAKDEEKVVKHAMNDLKKTEKEGSKVHKATDKAKSTLEKAEKKEDSTLDDIYKAQHKHDTAVTDLHQAESSLKFKTQKDKKLKEAIDNKAAHLDQVIKANEEHTQERNAKINALRGPSAAEEAGRIIPQMQSEAPESVN</sequence>
<gene>
    <name evidence="2" type="ORF">CPB84DRAFT_1758494</name>
</gene>
<dbReference type="Proteomes" id="UP000724874">
    <property type="component" value="Unassembled WGS sequence"/>
</dbReference>
<feature type="compositionally biased region" description="Polar residues" evidence="1">
    <location>
        <begin position="152"/>
        <end position="162"/>
    </location>
</feature>
<proteinExistence type="predicted"/>
<name>A0A9P5NZW9_GYMJU</name>
<organism evidence="2 3">
    <name type="scientific">Gymnopilus junonius</name>
    <name type="common">Spectacular rustgill mushroom</name>
    <name type="synonym">Gymnopilus spectabilis subsp. junonius</name>
    <dbReference type="NCBI Taxonomy" id="109634"/>
    <lineage>
        <taxon>Eukaryota</taxon>
        <taxon>Fungi</taxon>
        <taxon>Dikarya</taxon>
        <taxon>Basidiomycota</taxon>
        <taxon>Agaricomycotina</taxon>
        <taxon>Agaricomycetes</taxon>
        <taxon>Agaricomycetidae</taxon>
        <taxon>Agaricales</taxon>
        <taxon>Agaricineae</taxon>
        <taxon>Hymenogastraceae</taxon>
        <taxon>Gymnopilus</taxon>
    </lineage>
</organism>
<evidence type="ECO:0000313" key="2">
    <source>
        <dbReference type="EMBL" id="KAF8914135.1"/>
    </source>
</evidence>
<protein>
    <submittedName>
        <fullName evidence="2">Uncharacterized protein</fullName>
    </submittedName>
</protein>
<feature type="region of interest" description="Disordered" evidence="1">
    <location>
        <begin position="124"/>
        <end position="162"/>
    </location>
</feature>
<dbReference type="EMBL" id="JADNYJ010000001">
    <property type="protein sequence ID" value="KAF8914135.1"/>
    <property type="molecule type" value="Genomic_DNA"/>
</dbReference>
<comment type="caution">
    <text evidence="2">The sequence shown here is derived from an EMBL/GenBank/DDBJ whole genome shotgun (WGS) entry which is preliminary data.</text>
</comment>
<dbReference type="AlphaFoldDB" id="A0A9P5NZW9"/>
<evidence type="ECO:0000256" key="1">
    <source>
        <dbReference type="SAM" id="MobiDB-lite"/>
    </source>
</evidence>
<accession>A0A9P5NZW9</accession>
<dbReference type="OrthoDB" id="3364747at2759"/>